<evidence type="ECO:0000256" key="6">
    <source>
        <dbReference type="ARBA" id="ARBA00022490"/>
    </source>
</evidence>
<sequence>MQHTLNPAQMPFSVWSPEATAVTLVVEDHQGHRSEFELLRLPDGPEPEADQTRGWWALPETSRIQTEKVRRYGFIADTLTASEWNLSGKVLPDPRSLRQPEGPHELSAPYDPAAFTWSESNWSGLELPGAVIYELHVGTFTAEGTLDAARHKLPYLAELGVDAVELMPVNGFEGAHNWGYDGVNWFAVDESYGGPAAYQAFVDAAHLLGIGVIQDVVYNHFGPSGNYAPVFGPFLSEVPSPWGTTLNFSGPHSDGIRQYVLDNVRLFLEDYRVDGLRLDAVHAIVDNRATHLLADIRSVSDEIEAASGRKKWLIAESDRNDPATLRNDGYRMHAQWCDDFHHGLHVALTGETDSYYGDFAELDALVKTLNTGFFHDGNYSSFRQRHHGAPLDLEREEPWQLVVSNQTHDQVGNRAAGDRLSALCSDGQLAIAAALTLLGPYTPMLFMGEEFAASTPWQFFTDHQDPVIAEATRAGRFNEFAAMGWDAALVPDPQDHTTRDASVLQEADLASARGQLMFAWYQQLIRLRHEDKNFHVGAFDKHSAELVGERGLALQRRERTVVVNFGEEPLSLPASVLDGRKPILSFADTYAPQTAMLAAHGTVVF</sequence>
<dbReference type="Proteomes" id="UP001589862">
    <property type="component" value="Unassembled WGS sequence"/>
</dbReference>
<proteinExistence type="inferred from homology"/>
<keyword evidence="6" id="KW-0963">Cytoplasm</keyword>
<evidence type="ECO:0000313" key="16">
    <source>
        <dbReference type="EMBL" id="MFC0581584.1"/>
    </source>
</evidence>
<organism evidence="16 17">
    <name type="scientific">Micrococcoides hystricis</name>
    <dbReference type="NCBI Taxonomy" id="1572761"/>
    <lineage>
        <taxon>Bacteria</taxon>
        <taxon>Bacillati</taxon>
        <taxon>Actinomycetota</taxon>
        <taxon>Actinomycetes</taxon>
        <taxon>Micrococcales</taxon>
        <taxon>Micrococcaceae</taxon>
        <taxon>Micrococcoides</taxon>
    </lineage>
</organism>
<dbReference type="PANTHER" id="PTHR43002">
    <property type="entry name" value="GLYCOGEN DEBRANCHING ENZYME"/>
    <property type="match status" value="1"/>
</dbReference>
<name>A0ABV6P8Z1_9MICC</name>
<dbReference type="EC" id="3.2.1.141" evidence="4 13"/>
<feature type="domain" description="Glycosyl hydrolase family 13 catalytic" evidence="15">
    <location>
        <begin position="134"/>
        <end position="476"/>
    </location>
</feature>
<dbReference type="Gene3D" id="1.10.10.760">
    <property type="entry name" value="E-set domains of sugar-utilizing enzymes"/>
    <property type="match status" value="1"/>
</dbReference>
<evidence type="ECO:0000256" key="14">
    <source>
        <dbReference type="PIRNR" id="PIRNR006337"/>
    </source>
</evidence>
<dbReference type="Pfam" id="PF00128">
    <property type="entry name" value="Alpha-amylase"/>
    <property type="match status" value="1"/>
</dbReference>
<dbReference type="InterPro" id="IPR044901">
    <property type="entry name" value="Trehalose_TreZ_E-set_sf"/>
</dbReference>
<evidence type="ECO:0000256" key="4">
    <source>
        <dbReference type="ARBA" id="ARBA00012268"/>
    </source>
</evidence>
<accession>A0ABV6P8Z1</accession>
<keyword evidence="8" id="KW-0119">Carbohydrate metabolism</keyword>
<evidence type="ECO:0000256" key="7">
    <source>
        <dbReference type="ARBA" id="ARBA00022801"/>
    </source>
</evidence>
<comment type="catalytic activity">
    <reaction evidence="12 14">
        <text>hydrolysis of (1-&gt;4)-alpha-D-glucosidic linkage in 4-alpha-D-[(1-&gt;4)-alpha-D-glucanosyl]n trehalose to yield trehalose and (1-&gt;4)-alpha-D-glucan.</text>
        <dbReference type="EC" id="3.2.1.141"/>
    </reaction>
</comment>
<comment type="caution">
    <text evidence="16">The sequence shown here is derived from an EMBL/GenBank/DDBJ whole genome shotgun (WGS) entry which is preliminary data.</text>
</comment>
<comment type="pathway">
    <text evidence="2 14">Glycan biosynthesis; trehalose biosynthesis.</text>
</comment>
<evidence type="ECO:0000256" key="8">
    <source>
        <dbReference type="ARBA" id="ARBA00023277"/>
    </source>
</evidence>
<dbReference type="InterPro" id="IPR013783">
    <property type="entry name" value="Ig-like_fold"/>
</dbReference>
<reference evidence="16 17" key="1">
    <citation type="submission" date="2024-09" db="EMBL/GenBank/DDBJ databases">
        <authorList>
            <person name="Sun Q."/>
            <person name="Mori K."/>
        </authorList>
    </citation>
    <scope>NUCLEOTIDE SEQUENCE [LARGE SCALE GENOMIC DNA]</scope>
    <source>
        <strain evidence="16 17">NCAIM B.02604</strain>
    </source>
</reference>
<keyword evidence="7 14" id="KW-0378">Hydrolase</keyword>
<evidence type="ECO:0000256" key="3">
    <source>
        <dbReference type="ARBA" id="ARBA00008061"/>
    </source>
</evidence>
<dbReference type="NCBIfam" id="TIGR02402">
    <property type="entry name" value="trehalose_TreZ"/>
    <property type="match status" value="1"/>
</dbReference>
<keyword evidence="17" id="KW-1185">Reference proteome</keyword>
<evidence type="ECO:0000256" key="9">
    <source>
        <dbReference type="ARBA" id="ARBA00023295"/>
    </source>
</evidence>
<dbReference type="CDD" id="cd11325">
    <property type="entry name" value="AmyAc_GTHase"/>
    <property type="match status" value="1"/>
</dbReference>
<comment type="similarity">
    <text evidence="3 14">Belongs to the glycosyl hydrolase 13 family.</text>
</comment>
<dbReference type="EMBL" id="JBHLUB010000020">
    <property type="protein sequence ID" value="MFC0581584.1"/>
    <property type="molecule type" value="Genomic_DNA"/>
</dbReference>
<dbReference type="Gene3D" id="2.60.40.10">
    <property type="entry name" value="Immunoglobulins"/>
    <property type="match status" value="1"/>
</dbReference>
<comment type="subcellular location">
    <subcellularLocation>
        <location evidence="1">Cytoplasm</location>
    </subcellularLocation>
</comment>
<evidence type="ECO:0000256" key="5">
    <source>
        <dbReference type="ARBA" id="ARBA00015938"/>
    </source>
</evidence>
<dbReference type="InterPro" id="IPR012768">
    <property type="entry name" value="Trehalose_TreZ"/>
</dbReference>
<dbReference type="InterPro" id="IPR006047">
    <property type="entry name" value="GH13_cat_dom"/>
</dbReference>
<dbReference type="SMART" id="SM00642">
    <property type="entry name" value="Aamy"/>
    <property type="match status" value="1"/>
</dbReference>
<dbReference type="GO" id="GO:0033942">
    <property type="term" value="F:4-alpha-D-(1-&gt;4)-alpha-D-glucanotrehalose trehalohydrolase activity"/>
    <property type="evidence" value="ECO:0007669"/>
    <property type="project" value="UniProtKB-EC"/>
</dbReference>
<evidence type="ECO:0000259" key="15">
    <source>
        <dbReference type="SMART" id="SM00642"/>
    </source>
</evidence>
<evidence type="ECO:0000256" key="11">
    <source>
        <dbReference type="ARBA" id="ARBA00033284"/>
    </source>
</evidence>
<dbReference type="RefSeq" id="WP_377458274.1">
    <property type="nucleotide sequence ID" value="NZ_JBHLUB010000020.1"/>
</dbReference>
<keyword evidence="9 14" id="KW-0326">Glycosidase</keyword>
<dbReference type="PIRSF" id="PIRSF006337">
    <property type="entry name" value="Trehalose_TreZ"/>
    <property type="match status" value="1"/>
</dbReference>
<dbReference type="SUPFAM" id="SSF51445">
    <property type="entry name" value="(Trans)glycosidases"/>
    <property type="match status" value="1"/>
</dbReference>
<dbReference type="InterPro" id="IPR014756">
    <property type="entry name" value="Ig_E-set"/>
</dbReference>
<protein>
    <recommendedName>
        <fullName evidence="5 13">Malto-oligosyltrehalose trehalohydrolase</fullName>
        <shortName evidence="14">MTHase</shortName>
        <ecNumber evidence="4 13">3.2.1.141</ecNumber>
    </recommendedName>
    <alternativeName>
        <fullName evidence="11 14">4-alpha-D-((1-&gt;4)-alpha-D-glucano)trehalose trehalohydrolase</fullName>
    </alternativeName>
    <alternativeName>
        <fullName evidence="10 14">Maltooligosyl trehalose trehalohydrolase</fullName>
    </alternativeName>
</protein>
<dbReference type="InterPro" id="IPR017853">
    <property type="entry name" value="GH"/>
</dbReference>
<dbReference type="SUPFAM" id="SSF81296">
    <property type="entry name" value="E set domains"/>
    <property type="match status" value="1"/>
</dbReference>
<evidence type="ECO:0000256" key="12">
    <source>
        <dbReference type="ARBA" id="ARBA00034013"/>
    </source>
</evidence>
<evidence type="ECO:0000256" key="13">
    <source>
        <dbReference type="NCBIfam" id="TIGR02402"/>
    </source>
</evidence>
<evidence type="ECO:0000256" key="10">
    <source>
        <dbReference type="ARBA" id="ARBA00032057"/>
    </source>
</evidence>
<gene>
    <name evidence="16" type="primary">treZ</name>
    <name evidence="16" type="ORF">ACFFFR_04170</name>
</gene>
<evidence type="ECO:0000256" key="2">
    <source>
        <dbReference type="ARBA" id="ARBA00005199"/>
    </source>
</evidence>
<dbReference type="Gene3D" id="3.20.20.80">
    <property type="entry name" value="Glycosidases"/>
    <property type="match status" value="1"/>
</dbReference>
<evidence type="ECO:0000313" key="17">
    <source>
        <dbReference type="Proteomes" id="UP001589862"/>
    </source>
</evidence>
<evidence type="ECO:0000256" key="1">
    <source>
        <dbReference type="ARBA" id="ARBA00004496"/>
    </source>
</evidence>